<dbReference type="EMBL" id="SOGQ01000042">
    <property type="protein sequence ID" value="TFD00029.1"/>
    <property type="molecule type" value="Genomic_DNA"/>
</dbReference>
<dbReference type="Pfam" id="PF19187">
    <property type="entry name" value="HTH_PafC"/>
    <property type="match status" value="1"/>
</dbReference>
<dbReference type="Proteomes" id="UP000297853">
    <property type="component" value="Unassembled WGS sequence"/>
</dbReference>
<dbReference type="PROSITE" id="PS52050">
    <property type="entry name" value="WYL"/>
    <property type="match status" value="1"/>
</dbReference>
<proteinExistence type="predicted"/>
<evidence type="ECO:0000259" key="1">
    <source>
        <dbReference type="Pfam" id="PF13280"/>
    </source>
</evidence>
<reference evidence="3 4" key="1">
    <citation type="submission" date="2019-03" db="EMBL/GenBank/DDBJ databases">
        <title>Genomics of glacier-inhabiting Cryobacterium strains.</title>
        <authorList>
            <person name="Liu Q."/>
            <person name="Xin Y.-H."/>
        </authorList>
    </citation>
    <scope>NUCLEOTIDE SEQUENCE [LARGE SCALE GENOMIC DNA]</scope>
    <source>
        <strain evidence="3 4">TMT1-23-1</strain>
    </source>
</reference>
<feature type="domain" description="WYL" evidence="1">
    <location>
        <begin position="154"/>
        <end position="218"/>
    </location>
</feature>
<accession>A0ABY2J512</accession>
<keyword evidence="4" id="KW-1185">Reference proteome</keyword>
<dbReference type="Pfam" id="PF13280">
    <property type="entry name" value="WYL"/>
    <property type="match status" value="1"/>
</dbReference>
<protein>
    <submittedName>
        <fullName evidence="3">WYL domain-containing protein</fullName>
    </submittedName>
</protein>
<evidence type="ECO:0000313" key="4">
    <source>
        <dbReference type="Proteomes" id="UP000297853"/>
    </source>
</evidence>
<gene>
    <name evidence="3" type="ORF">E3T28_08705</name>
</gene>
<sequence length="331" mass="35648">MIGGQALGASDKLTFLLALVPFLMDHDRISVTEVSEHFGVAPDRVRDAVNLIAVSGIPGETRQYLHGDLFDIHWDEFEANDVIVLTHLVAIDDSPRFSAREAAALIAGLQYLSSLPENADVDAIASLMAKLTRSASAAPSQVAVSGTDARSSITVVQAAVRDGVQIEFDYLNARGEHERRLVDPWRIQSVDSDWYLRGWCHLREAARTFRLDRMSDLHATDVPTSLRSADAGPSESLFEGSASDLDVTVELPTSAVPLLADYAPHGAAGAPGDRVRRTLRVAHFHGLKRLVSGLAGVVEVVAPADARVVVRDWAAAGAARYDEAEPTDVGK</sequence>
<name>A0ABY2J512_9MICO</name>
<evidence type="ECO:0000313" key="3">
    <source>
        <dbReference type="EMBL" id="TFD00029.1"/>
    </source>
</evidence>
<comment type="caution">
    <text evidence="3">The sequence shown here is derived from an EMBL/GenBank/DDBJ whole genome shotgun (WGS) entry which is preliminary data.</text>
</comment>
<dbReference type="PANTHER" id="PTHR34580">
    <property type="match status" value="1"/>
</dbReference>
<dbReference type="InterPro" id="IPR043839">
    <property type="entry name" value="PafC_HTH"/>
</dbReference>
<evidence type="ECO:0000259" key="2">
    <source>
        <dbReference type="Pfam" id="PF19187"/>
    </source>
</evidence>
<dbReference type="PIRSF" id="PIRSF016838">
    <property type="entry name" value="PafC"/>
    <property type="match status" value="1"/>
</dbReference>
<feature type="domain" description="PafC HTH" evidence="2">
    <location>
        <begin position="11"/>
        <end position="133"/>
    </location>
</feature>
<organism evidence="3 4">
    <name type="scientific">Cryobacterium sinapicolor</name>
    <dbReference type="NCBI Taxonomy" id="1259236"/>
    <lineage>
        <taxon>Bacteria</taxon>
        <taxon>Bacillati</taxon>
        <taxon>Actinomycetota</taxon>
        <taxon>Actinomycetes</taxon>
        <taxon>Micrococcales</taxon>
        <taxon>Microbacteriaceae</taxon>
        <taxon>Cryobacterium</taxon>
    </lineage>
</organism>
<dbReference type="PANTHER" id="PTHR34580:SF1">
    <property type="entry name" value="PROTEIN PAFC"/>
    <property type="match status" value="1"/>
</dbReference>
<dbReference type="InterPro" id="IPR026881">
    <property type="entry name" value="WYL_dom"/>
</dbReference>
<dbReference type="InterPro" id="IPR028349">
    <property type="entry name" value="PafC-like"/>
</dbReference>
<dbReference type="InterPro" id="IPR051534">
    <property type="entry name" value="CBASS_pafABC_assoc_protein"/>
</dbReference>
<dbReference type="RefSeq" id="WP_134429817.1">
    <property type="nucleotide sequence ID" value="NZ_SOGQ01000042.1"/>
</dbReference>